<dbReference type="Pfam" id="PF09154">
    <property type="entry name" value="Alpha-amy_C_pro"/>
    <property type="match status" value="1"/>
</dbReference>
<gene>
    <name evidence="8" type="ORF">N7509_011766</name>
</gene>
<accession>A0A9W9SI89</accession>
<comment type="similarity">
    <text evidence="2">Belongs to the glycosyl hydrolase 13 family.</text>
</comment>
<dbReference type="Gene3D" id="3.20.20.80">
    <property type="entry name" value="Glycosidases"/>
    <property type="match status" value="1"/>
</dbReference>
<dbReference type="SUPFAM" id="SSF51445">
    <property type="entry name" value="(Trans)glycosidases"/>
    <property type="match status" value="1"/>
</dbReference>
<dbReference type="Proteomes" id="UP001147747">
    <property type="component" value="Unassembled WGS sequence"/>
</dbReference>
<dbReference type="GeneID" id="81375383"/>
<dbReference type="Gene3D" id="2.60.40.1180">
    <property type="entry name" value="Golgi alpha-mannosidase II"/>
    <property type="match status" value="1"/>
</dbReference>
<keyword evidence="3" id="KW-0479">Metal-binding</keyword>
<dbReference type="EMBL" id="JAPZBU010000011">
    <property type="protein sequence ID" value="KAJ5378647.1"/>
    <property type="molecule type" value="Genomic_DNA"/>
</dbReference>
<evidence type="ECO:0000256" key="4">
    <source>
        <dbReference type="ARBA" id="ARBA00022801"/>
    </source>
</evidence>
<comment type="cofactor">
    <cofactor evidence="1">
        <name>Ca(2+)</name>
        <dbReference type="ChEBI" id="CHEBI:29108"/>
    </cofactor>
</comment>
<dbReference type="PANTHER" id="PTHR43447">
    <property type="entry name" value="ALPHA-AMYLASE"/>
    <property type="match status" value="1"/>
</dbReference>
<dbReference type="AlphaFoldDB" id="A0A9W9SI89"/>
<keyword evidence="5" id="KW-0119">Carbohydrate metabolism</keyword>
<keyword evidence="9" id="KW-1185">Reference proteome</keyword>
<dbReference type="GO" id="GO:0005975">
    <property type="term" value="P:carbohydrate metabolic process"/>
    <property type="evidence" value="ECO:0007669"/>
    <property type="project" value="InterPro"/>
</dbReference>
<dbReference type="OrthoDB" id="550577at2759"/>
<dbReference type="InterPro" id="IPR017853">
    <property type="entry name" value="GH"/>
</dbReference>
<protein>
    <recommendedName>
        <fullName evidence="7">Glycosyl hydrolase family 13 catalytic domain-containing protein</fullName>
    </recommendedName>
</protein>
<dbReference type="InterPro" id="IPR006047">
    <property type="entry name" value="GH13_cat_dom"/>
</dbReference>
<evidence type="ECO:0000256" key="6">
    <source>
        <dbReference type="ARBA" id="ARBA00023295"/>
    </source>
</evidence>
<keyword evidence="6" id="KW-0326">Glycosidase</keyword>
<evidence type="ECO:0000256" key="5">
    <source>
        <dbReference type="ARBA" id="ARBA00023277"/>
    </source>
</evidence>
<reference evidence="8" key="2">
    <citation type="journal article" date="2023" name="IMA Fungus">
        <title>Comparative genomic study of the Penicillium genus elucidates a diverse pangenome and 15 lateral gene transfer events.</title>
        <authorList>
            <person name="Petersen C."/>
            <person name="Sorensen T."/>
            <person name="Nielsen M.R."/>
            <person name="Sondergaard T.E."/>
            <person name="Sorensen J.L."/>
            <person name="Fitzpatrick D.A."/>
            <person name="Frisvad J.C."/>
            <person name="Nielsen K.L."/>
        </authorList>
    </citation>
    <scope>NUCLEOTIDE SEQUENCE</scope>
    <source>
        <strain evidence="8">IBT 29677</strain>
    </source>
</reference>
<dbReference type="GO" id="GO:0005509">
    <property type="term" value="F:calcium ion binding"/>
    <property type="evidence" value="ECO:0007669"/>
    <property type="project" value="InterPro"/>
</dbReference>
<reference evidence="8" key="1">
    <citation type="submission" date="2022-12" db="EMBL/GenBank/DDBJ databases">
        <authorList>
            <person name="Petersen C."/>
        </authorList>
    </citation>
    <scope>NUCLEOTIDE SEQUENCE</scope>
    <source>
        <strain evidence="8">IBT 29677</strain>
    </source>
</reference>
<keyword evidence="4" id="KW-0378">Hydrolase</keyword>
<dbReference type="GO" id="GO:0004553">
    <property type="term" value="F:hydrolase activity, hydrolyzing O-glycosyl compounds"/>
    <property type="evidence" value="ECO:0007669"/>
    <property type="project" value="InterPro"/>
</dbReference>
<dbReference type="Pfam" id="PF00128">
    <property type="entry name" value="Alpha-amylase"/>
    <property type="match status" value="1"/>
</dbReference>
<dbReference type="RefSeq" id="XP_056482433.1">
    <property type="nucleotide sequence ID" value="XM_056636403.1"/>
</dbReference>
<dbReference type="CDD" id="cd11318">
    <property type="entry name" value="AmyAc_bac_fung_AmyA"/>
    <property type="match status" value="1"/>
</dbReference>
<dbReference type="InterPro" id="IPR013776">
    <property type="entry name" value="A-amylase_thermo"/>
</dbReference>
<evidence type="ECO:0000256" key="2">
    <source>
        <dbReference type="ARBA" id="ARBA00008061"/>
    </source>
</evidence>
<dbReference type="PIRSF" id="PIRSF001021">
    <property type="entry name" value="Alph-amls_thrmst"/>
    <property type="match status" value="1"/>
</dbReference>
<evidence type="ECO:0000259" key="7">
    <source>
        <dbReference type="SMART" id="SM00642"/>
    </source>
</evidence>
<evidence type="ECO:0000313" key="9">
    <source>
        <dbReference type="Proteomes" id="UP001147747"/>
    </source>
</evidence>
<organism evidence="8 9">
    <name type="scientific">Penicillium cosmopolitanum</name>
    <dbReference type="NCBI Taxonomy" id="1131564"/>
    <lineage>
        <taxon>Eukaryota</taxon>
        <taxon>Fungi</taxon>
        <taxon>Dikarya</taxon>
        <taxon>Ascomycota</taxon>
        <taxon>Pezizomycotina</taxon>
        <taxon>Eurotiomycetes</taxon>
        <taxon>Eurotiomycetidae</taxon>
        <taxon>Eurotiales</taxon>
        <taxon>Aspergillaceae</taxon>
        <taxon>Penicillium</taxon>
    </lineage>
</organism>
<sequence>MLQGFEWHVPADQNHWKRLQMALPDLKDIGVDNIWIPPGCKGMESNGTGYDVYDLYDVGEFYQKGTRATRWGSKENLHELVQSAQDLDIGIIWDTVLNHKSGADFTEKFPAVKVDPKNRNTVISKPEEITAWVGFDFPGRQGKYSSMKYHYQHFNSVDWDESRKHNAIYKVASPQKKWSQDVSSEHGNYDYLMFANLDQSHPEVRADLFNWAEWIGTEFALSGMRIDAAKHYSAVFQRDFVDHIRKTVGGNYLLVGEYWRGEVEYLLNYLKIMEGRVSLFDVPLLGRISETSQTEGGDLRKIFKGTLVEHSPGHAVVRICNRVRPFTFADLGRHRQTFVGNHDTTTVVPFFKEIAYAIILLRNQGHPCVFYGDLYGLQGGPNPLNCPSYKGKLPILMRARKLYAYGEQRDYFDKRNCIGFVRYGNVMYPYGLACIISNTVTTYKKMYVGRRHSGEEWTDILEWCVETVIIDNRGYGVFPVAAKSVSVWVHERACGRKSLTQPL</sequence>
<proteinExistence type="inferred from homology"/>
<dbReference type="SUPFAM" id="SSF51011">
    <property type="entry name" value="Glycosyl hydrolase domain"/>
    <property type="match status" value="1"/>
</dbReference>
<feature type="domain" description="Glycosyl hydrolase family 13 catalytic" evidence="7">
    <location>
        <begin position="1"/>
        <end position="413"/>
    </location>
</feature>
<evidence type="ECO:0000313" key="8">
    <source>
        <dbReference type="EMBL" id="KAJ5378647.1"/>
    </source>
</evidence>
<dbReference type="SMART" id="SM00642">
    <property type="entry name" value="Aamy"/>
    <property type="match status" value="1"/>
</dbReference>
<dbReference type="NCBIfam" id="NF006969">
    <property type="entry name" value="PRK09441.1-2"/>
    <property type="match status" value="1"/>
</dbReference>
<dbReference type="InterPro" id="IPR013780">
    <property type="entry name" value="Glyco_hydro_b"/>
</dbReference>
<name>A0A9W9SI89_9EURO</name>
<dbReference type="Gene3D" id="2.40.30.140">
    <property type="match status" value="1"/>
</dbReference>
<evidence type="ECO:0000256" key="3">
    <source>
        <dbReference type="ARBA" id="ARBA00022723"/>
    </source>
</evidence>
<comment type="caution">
    <text evidence="8">The sequence shown here is derived from an EMBL/GenBank/DDBJ whole genome shotgun (WGS) entry which is preliminary data.</text>
</comment>
<dbReference type="InterPro" id="IPR015237">
    <property type="entry name" value="Alpha-amylase_C_pro"/>
</dbReference>
<evidence type="ECO:0000256" key="1">
    <source>
        <dbReference type="ARBA" id="ARBA00001913"/>
    </source>
</evidence>